<keyword evidence="1" id="KW-0812">Transmembrane</keyword>
<accession>A0A6J7KRV9</accession>
<proteinExistence type="predicted"/>
<name>A0A6J7KRV9_9ZZZZ</name>
<feature type="transmembrane region" description="Helical" evidence="1">
    <location>
        <begin position="73"/>
        <end position="94"/>
    </location>
</feature>
<feature type="transmembrane region" description="Helical" evidence="1">
    <location>
        <begin position="115"/>
        <end position="132"/>
    </location>
</feature>
<keyword evidence="1" id="KW-1133">Transmembrane helix</keyword>
<feature type="transmembrane region" description="Helical" evidence="1">
    <location>
        <begin position="49"/>
        <end position="67"/>
    </location>
</feature>
<sequence>MSVALVGNVWQLYAAAAMLTVPHLLGMFFGGIKNQPKLWQVIPSGLPKLMVELALGALVVIGIGQIFEPGVEMARWGFMLAVVPVFLIDVLKLFGRKAHPGDTRWYLRPRFKAPFYRVLALMVFAVTLELTVPHI</sequence>
<feature type="transmembrane region" description="Helical" evidence="1">
    <location>
        <begin position="12"/>
        <end position="29"/>
    </location>
</feature>
<dbReference type="EMBL" id="CAFBND010000116">
    <property type="protein sequence ID" value="CAB4956494.1"/>
    <property type="molecule type" value="Genomic_DNA"/>
</dbReference>
<reference evidence="2" key="1">
    <citation type="submission" date="2020-05" db="EMBL/GenBank/DDBJ databases">
        <authorList>
            <person name="Chiriac C."/>
            <person name="Salcher M."/>
            <person name="Ghai R."/>
            <person name="Kavagutti S V."/>
        </authorList>
    </citation>
    <scope>NUCLEOTIDE SEQUENCE</scope>
</reference>
<keyword evidence="1" id="KW-0472">Membrane</keyword>
<gene>
    <name evidence="2" type="ORF">UFOPK3752_01998</name>
</gene>
<evidence type="ECO:0000313" key="2">
    <source>
        <dbReference type="EMBL" id="CAB4956494.1"/>
    </source>
</evidence>
<organism evidence="2">
    <name type="scientific">freshwater metagenome</name>
    <dbReference type="NCBI Taxonomy" id="449393"/>
    <lineage>
        <taxon>unclassified sequences</taxon>
        <taxon>metagenomes</taxon>
        <taxon>ecological metagenomes</taxon>
    </lineage>
</organism>
<evidence type="ECO:0000256" key="1">
    <source>
        <dbReference type="SAM" id="Phobius"/>
    </source>
</evidence>
<dbReference type="AlphaFoldDB" id="A0A6J7KRV9"/>
<protein>
    <submittedName>
        <fullName evidence="2">Unannotated protein</fullName>
    </submittedName>
</protein>